<proteinExistence type="predicted"/>
<dbReference type="GO" id="GO:0030983">
    <property type="term" value="F:mismatched DNA binding"/>
    <property type="evidence" value="ECO:0007669"/>
    <property type="project" value="InterPro"/>
</dbReference>
<feature type="region of interest" description="Disordered" evidence="1">
    <location>
        <begin position="131"/>
        <end position="245"/>
    </location>
</feature>
<feature type="compositionally biased region" description="Low complexity" evidence="1">
    <location>
        <begin position="131"/>
        <end position="171"/>
    </location>
</feature>
<sequence>MWDGDDRARGRAPPPSRECEWAATEAWLLGGSERNAGSRSHHRAFQEPPRTNANAAGGDGVARNENAPPRPPGGLTDEQRARIAAKREEALRRRGKAVPRSAPSQSRPRTVVFTRLITPPRPLVTLPTAAAAANANATAPPRADAAPFARPAATAAETSRARQALTQTQTRLPPPPPPSPPRQLCVPPPRPPPRQLRVPPPRPPATASPRDRPPSPPSPAMRDVDVFPAPAPVLFSPPQSSPTRNRRFATALAAAFDDGRGAPSASSSKTRPSWLLRPRDAAGNPRPATPTSPELRDALRLARAHDPATLTVSDRELSALPNFTRQFWETKRALMDVVVMCRHGTFYNMFDVDSDVGIDVGLNISGKACAFMQKVGCHHEVFDAWARKVLARGWAVARVEETDEKDADRGGIIRREVTEILTPALDRGLLRDDAASYLLALAEAPWPPEDDEDGDGDVQIGVTMIDAAVGEIILGSFVDGPSRDVLAALLARVEPREVIVSVTRRRGKASDATLAALTKHGRERRDACAFRRVERGDGAPPEFTREDTLAAVAHFGGIERGDGGEGDGGELRLPRALRDASPVAMESLAYAVRHCAWAGCAPAVLCQGTFRRLVIGDGEAPPPPSETTGTGDDAYDDYASDPPSAAAALAAMGMRATYDPDDAANVRVDAATAASLHLVRGDGGGGGGGGGDDASVGSLLAFLDDTVTRPGRRRLREWILAPLSDAQEIARRLDALDALCCHHHRGGGAGGSATILEGVRRALRAIPCDAQRGTARAVALDDACARASEAALAHGAAPPSDVAAVVAGAGAAAAAAAAAGRRGGRARLFEETQDSEEDGDRVGEAAVAFWSPRGRDLRAFVGTVDAIVATAEALAELPAPGGGGGGGGGGGILGSFRELGRAVLRPAKDLRARVELASELVARVCGRNGGGGGDDDDDDDARAAAKPTPSKRTKKSKKTAALRDAPCSWLFEEGGPL</sequence>
<evidence type="ECO:0000313" key="4">
    <source>
        <dbReference type="EMBL" id="EEH56528.1"/>
    </source>
</evidence>
<feature type="compositionally biased region" description="Basic and acidic residues" evidence="1">
    <location>
        <begin position="77"/>
        <end position="92"/>
    </location>
</feature>
<dbReference type="SUPFAM" id="SSF55271">
    <property type="entry name" value="DNA repair protein MutS, domain I"/>
    <property type="match status" value="1"/>
</dbReference>
<dbReference type="InterPro" id="IPR016151">
    <property type="entry name" value="DNA_mismatch_repair_MutS_N"/>
</dbReference>
<dbReference type="InterPro" id="IPR036678">
    <property type="entry name" value="MutS_con_dom_sf"/>
</dbReference>
<evidence type="ECO:0000313" key="5">
    <source>
        <dbReference type="Proteomes" id="UP000001876"/>
    </source>
</evidence>
<dbReference type="SUPFAM" id="SSF48334">
    <property type="entry name" value="DNA repair protein MutS, domain III"/>
    <property type="match status" value="1"/>
</dbReference>
<dbReference type="STRING" id="564608.C1MTX3"/>
<dbReference type="Proteomes" id="UP000001876">
    <property type="component" value="Unassembled WGS sequence"/>
</dbReference>
<name>C1MTX3_MICPC</name>
<dbReference type="Pfam" id="PF05192">
    <property type="entry name" value="MutS_III"/>
    <property type="match status" value="1"/>
</dbReference>
<feature type="non-terminal residue" evidence="4">
    <location>
        <position position="977"/>
    </location>
</feature>
<dbReference type="eggNOG" id="KOG0217">
    <property type="taxonomic scope" value="Eukaryota"/>
</dbReference>
<evidence type="ECO:0000259" key="3">
    <source>
        <dbReference type="Pfam" id="PF05192"/>
    </source>
</evidence>
<protein>
    <submittedName>
        <fullName evidence="4">Predicted protein</fullName>
    </submittedName>
</protein>
<feature type="domain" description="DNA mismatch repair protein MutS-like N-terminal" evidence="2">
    <location>
        <begin position="323"/>
        <end position="424"/>
    </location>
</feature>
<accession>C1MTX3</accession>
<organism evidence="5">
    <name type="scientific">Micromonas pusilla (strain CCMP1545)</name>
    <name type="common">Picoplanktonic green alga</name>
    <dbReference type="NCBI Taxonomy" id="564608"/>
    <lineage>
        <taxon>Eukaryota</taxon>
        <taxon>Viridiplantae</taxon>
        <taxon>Chlorophyta</taxon>
        <taxon>Mamiellophyceae</taxon>
        <taxon>Mamiellales</taxon>
        <taxon>Mamiellaceae</taxon>
        <taxon>Micromonas</taxon>
    </lineage>
</organism>
<feature type="compositionally biased region" description="Basic residues" evidence="1">
    <location>
        <begin position="949"/>
        <end position="959"/>
    </location>
</feature>
<feature type="region of interest" description="Disordered" evidence="1">
    <location>
        <begin position="925"/>
        <end position="959"/>
    </location>
</feature>
<dbReference type="GeneID" id="9684836"/>
<dbReference type="Gene3D" id="3.40.1170.10">
    <property type="entry name" value="DNA repair protein MutS, domain I"/>
    <property type="match status" value="1"/>
</dbReference>
<dbReference type="PANTHER" id="PTHR11361:SF34">
    <property type="entry name" value="DNA MISMATCH REPAIR PROTEIN MSH1, MITOCHONDRIAL"/>
    <property type="match status" value="1"/>
</dbReference>
<dbReference type="GO" id="GO:0005524">
    <property type="term" value="F:ATP binding"/>
    <property type="evidence" value="ECO:0007669"/>
    <property type="project" value="InterPro"/>
</dbReference>
<dbReference type="RefSeq" id="XP_003059396.1">
    <property type="nucleotide sequence ID" value="XM_003059350.1"/>
</dbReference>
<feature type="region of interest" description="Disordered" evidence="1">
    <location>
        <begin position="30"/>
        <end position="114"/>
    </location>
</feature>
<feature type="domain" description="DNA mismatch repair protein MutS core" evidence="3">
    <location>
        <begin position="671"/>
        <end position="791"/>
    </location>
</feature>
<dbReference type="GO" id="GO:0140664">
    <property type="term" value="F:ATP-dependent DNA damage sensor activity"/>
    <property type="evidence" value="ECO:0007669"/>
    <property type="project" value="InterPro"/>
</dbReference>
<dbReference type="PANTHER" id="PTHR11361">
    <property type="entry name" value="DNA MISMATCH REPAIR PROTEIN MUTS FAMILY MEMBER"/>
    <property type="match status" value="1"/>
</dbReference>
<gene>
    <name evidence="4" type="ORF">MICPUCDRAFT_69392</name>
</gene>
<dbReference type="Gene3D" id="1.10.1420.10">
    <property type="match status" value="1"/>
</dbReference>
<dbReference type="EMBL" id="GG663740">
    <property type="protein sequence ID" value="EEH56528.1"/>
    <property type="molecule type" value="Genomic_DNA"/>
</dbReference>
<feature type="compositionally biased region" description="Pro residues" evidence="1">
    <location>
        <begin position="172"/>
        <end position="206"/>
    </location>
</feature>
<dbReference type="InterPro" id="IPR045076">
    <property type="entry name" value="MutS"/>
</dbReference>
<dbReference type="OrthoDB" id="10252754at2759"/>
<dbReference type="GO" id="GO:0006298">
    <property type="term" value="P:mismatch repair"/>
    <property type="evidence" value="ECO:0007669"/>
    <property type="project" value="InterPro"/>
</dbReference>
<dbReference type="AlphaFoldDB" id="C1MTX3"/>
<evidence type="ECO:0000259" key="2">
    <source>
        <dbReference type="Pfam" id="PF01624"/>
    </source>
</evidence>
<dbReference type="InterPro" id="IPR036187">
    <property type="entry name" value="DNA_mismatch_repair_MutS_sf"/>
</dbReference>
<dbReference type="InterPro" id="IPR007696">
    <property type="entry name" value="DNA_mismatch_repair_MutS_core"/>
</dbReference>
<keyword evidence="5" id="KW-1185">Reference proteome</keyword>
<feature type="region of interest" description="Disordered" evidence="1">
    <location>
        <begin position="617"/>
        <end position="636"/>
    </location>
</feature>
<dbReference type="InterPro" id="IPR007695">
    <property type="entry name" value="DNA_mismatch_repair_MutS-lik_N"/>
</dbReference>
<dbReference type="Pfam" id="PF01624">
    <property type="entry name" value="MutS_I"/>
    <property type="match status" value="1"/>
</dbReference>
<dbReference type="SUPFAM" id="SSF53150">
    <property type="entry name" value="DNA repair protein MutS, domain II"/>
    <property type="match status" value="1"/>
</dbReference>
<feature type="region of interest" description="Disordered" evidence="1">
    <location>
        <begin position="258"/>
        <end position="293"/>
    </location>
</feature>
<dbReference type="KEGG" id="mpp:MICPUCDRAFT_69392"/>
<reference evidence="4 5" key="1">
    <citation type="journal article" date="2009" name="Science">
        <title>Green evolution and dynamic adaptations revealed by genomes of the marine picoeukaryotes Micromonas.</title>
        <authorList>
            <person name="Worden A.Z."/>
            <person name="Lee J.H."/>
            <person name="Mock T."/>
            <person name="Rouze P."/>
            <person name="Simmons M.P."/>
            <person name="Aerts A.L."/>
            <person name="Allen A.E."/>
            <person name="Cuvelier M.L."/>
            <person name="Derelle E."/>
            <person name="Everett M.V."/>
            <person name="Foulon E."/>
            <person name="Grimwood J."/>
            <person name="Gundlach H."/>
            <person name="Henrissat B."/>
            <person name="Napoli C."/>
            <person name="McDonald S.M."/>
            <person name="Parker M.S."/>
            <person name="Rombauts S."/>
            <person name="Salamov A."/>
            <person name="Von Dassow P."/>
            <person name="Badger J.H."/>
            <person name="Coutinho P.M."/>
            <person name="Demir E."/>
            <person name="Dubchak I."/>
            <person name="Gentemann C."/>
            <person name="Eikrem W."/>
            <person name="Gready J.E."/>
            <person name="John U."/>
            <person name="Lanier W."/>
            <person name="Lindquist E.A."/>
            <person name="Lucas S."/>
            <person name="Mayer K.F."/>
            <person name="Moreau H."/>
            <person name="Not F."/>
            <person name="Otillar R."/>
            <person name="Panaud O."/>
            <person name="Pangilinan J."/>
            <person name="Paulsen I."/>
            <person name="Piegu B."/>
            <person name="Poliakov A."/>
            <person name="Robbens S."/>
            <person name="Schmutz J."/>
            <person name="Toulza E."/>
            <person name="Wyss T."/>
            <person name="Zelensky A."/>
            <person name="Zhou K."/>
            <person name="Armbrust E.V."/>
            <person name="Bhattacharya D."/>
            <person name="Goodenough U.W."/>
            <person name="Van de Peer Y."/>
            <person name="Grigoriev I.V."/>
        </authorList>
    </citation>
    <scope>NUCLEOTIDE SEQUENCE [LARGE SCALE GENOMIC DNA]</scope>
    <source>
        <strain evidence="4 5">CCMP1545</strain>
    </source>
</reference>
<dbReference type="Gene3D" id="3.30.420.110">
    <property type="entry name" value="MutS, connector domain"/>
    <property type="match status" value="1"/>
</dbReference>
<evidence type="ECO:0000256" key="1">
    <source>
        <dbReference type="SAM" id="MobiDB-lite"/>
    </source>
</evidence>